<comment type="subcellular location">
    <subcellularLocation>
        <location evidence="1 7">Bacterial flagellum</location>
    </subcellularLocation>
    <subcellularLocation>
        <location evidence="2 7">Secreted</location>
    </subcellularLocation>
</comment>
<evidence type="ECO:0000256" key="7">
    <source>
        <dbReference type="RuleBase" id="RU362065"/>
    </source>
</evidence>
<dbReference type="GO" id="GO:0005198">
    <property type="term" value="F:structural molecule activity"/>
    <property type="evidence" value="ECO:0007669"/>
    <property type="project" value="UniProtKB-UniRule"/>
</dbReference>
<dbReference type="RefSeq" id="WP_007087511.1">
    <property type="nucleotide sequence ID" value="NZ_AJLS01000141.1"/>
</dbReference>
<evidence type="ECO:0000313" key="12">
    <source>
        <dbReference type="EMBL" id="EKN64726.1"/>
    </source>
</evidence>
<dbReference type="Pfam" id="PF06429">
    <property type="entry name" value="Flg_bbr_C"/>
    <property type="match status" value="1"/>
</dbReference>
<dbReference type="InterPro" id="IPR002371">
    <property type="entry name" value="FlgK"/>
</dbReference>
<accession>K6DV75</accession>
<evidence type="ECO:0000313" key="13">
    <source>
        <dbReference type="Proteomes" id="UP000006316"/>
    </source>
</evidence>
<dbReference type="PANTHER" id="PTHR30033">
    <property type="entry name" value="FLAGELLAR HOOK-ASSOCIATED PROTEIN 1"/>
    <property type="match status" value="1"/>
</dbReference>
<dbReference type="AlphaFoldDB" id="K6DV75"/>
<comment type="similarity">
    <text evidence="3 7">Belongs to the flagella basal body rod proteins family.</text>
</comment>
<dbReference type="PATRIC" id="fig|1117379.3.peg.4687"/>
<evidence type="ECO:0000256" key="5">
    <source>
        <dbReference type="ARBA" id="ARBA00022525"/>
    </source>
</evidence>
<evidence type="ECO:0000259" key="11">
    <source>
        <dbReference type="Pfam" id="PF22638"/>
    </source>
</evidence>
<proteinExistence type="inferred from homology"/>
<dbReference type="OrthoDB" id="9802553at2"/>
<dbReference type="EMBL" id="AJLS01000141">
    <property type="protein sequence ID" value="EKN64726.1"/>
    <property type="molecule type" value="Genomic_DNA"/>
</dbReference>
<dbReference type="STRING" id="1117379.BABA_22598"/>
<feature type="domain" description="Flagellar basal body rod protein N-terminal" evidence="9">
    <location>
        <begin position="10"/>
        <end position="38"/>
    </location>
</feature>
<dbReference type="SUPFAM" id="SSF64518">
    <property type="entry name" value="Phase 1 flagellin"/>
    <property type="match status" value="1"/>
</dbReference>
<dbReference type="NCBIfam" id="TIGR02492">
    <property type="entry name" value="flgK_ends"/>
    <property type="match status" value="1"/>
</dbReference>
<keyword evidence="12" id="KW-0282">Flagellum</keyword>
<dbReference type="GO" id="GO:0005576">
    <property type="term" value="C:extracellular region"/>
    <property type="evidence" value="ECO:0007669"/>
    <property type="project" value="UniProtKB-SubCell"/>
</dbReference>
<feature type="coiled-coil region" evidence="8">
    <location>
        <begin position="166"/>
        <end position="200"/>
    </location>
</feature>
<evidence type="ECO:0000256" key="2">
    <source>
        <dbReference type="ARBA" id="ARBA00004613"/>
    </source>
</evidence>
<dbReference type="GO" id="GO:0009424">
    <property type="term" value="C:bacterial-type flagellum hook"/>
    <property type="evidence" value="ECO:0007669"/>
    <property type="project" value="UniProtKB-UniRule"/>
</dbReference>
<gene>
    <name evidence="7" type="primary">flgK</name>
    <name evidence="12" type="ORF">BABA_22598</name>
</gene>
<keyword evidence="5 7" id="KW-0964">Secreted</keyword>
<dbReference type="Gene3D" id="1.20.5.110">
    <property type="match status" value="1"/>
</dbReference>
<evidence type="ECO:0000259" key="9">
    <source>
        <dbReference type="Pfam" id="PF00460"/>
    </source>
</evidence>
<evidence type="ECO:0000256" key="6">
    <source>
        <dbReference type="ARBA" id="ARBA00023143"/>
    </source>
</evidence>
<keyword evidence="6 7" id="KW-0975">Bacterial flagellum</keyword>
<keyword evidence="12" id="KW-0966">Cell projection</keyword>
<dbReference type="InterPro" id="IPR010930">
    <property type="entry name" value="Flg_bb/hook_C_dom"/>
</dbReference>
<dbReference type="InterPro" id="IPR053927">
    <property type="entry name" value="FlgK_helical"/>
</dbReference>
<reference evidence="12 13" key="1">
    <citation type="journal article" date="2012" name="Front. Microbiol.">
        <title>Redundancy and modularity in membrane-associated dissimilatory nitrate reduction in Bacillus.</title>
        <authorList>
            <person name="Heylen K."/>
            <person name="Keltjens J."/>
        </authorList>
    </citation>
    <scope>NUCLEOTIDE SEQUENCE [LARGE SCALE GENOMIC DNA]</scope>
    <source>
        <strain evidence="13">LMG 21833T</strain>
    </source>
</reference>
<comment type="caution">
    <text evidence="12">The sequence shown here is derived from an EMBL/GenBank/DDBJ whole genome shotgun (WGS) entry which is preliminary data.</text>
</comment>
<dbReference type="InterPro" id="IPR001444">
    <property type="entry name" value="Flag_bb_rod_N"/>
</dbReference>
<name>K6DV75_9BACI</name>
<evidence type="ECO:0000256" key="1">
    <source>
        <dbReference type="ARBA" id="ARBA00004365"/>
    </source>
</evidence>
<evidence type="ECO:0000256" key="8">
    <source>
        <dbReference type="SAM" id="Coils"/>
    </source>
</evidence>
<dbReference type="PRINTS" id="PR01005">
    <property type="entry name" value="FLGHOOKAP1"/>
</dbReference>
<dbReference type="eggNOG" id="COG1256">
    <property type="taxonomic scope" value="Bacteria"/>
</dbReference>
<feature type="domain" description="Flagellar basal-body/hook protein C-terminal" evidence="10">
    <location>
        <begin position="436"/>
        <end position="475"/>
    </location>
</feature>
<keyword evidence="12" id="KW-0969">Cilium</keyword>
<dbReference type="PANTHER" id="PTHR30033:SF1">
    <property type="entry name" value="FLAGELLAR HOOK-ASSOCIATED PROTEIN 1"/>
    <property type="match status" value="1"/>
</dbReference>
<dbReference type="GO" id="GO:0044780">
    <property type="term" value="P:bacterial-type flagellum assembly"/>
    <property type="evidence" value="ECO:0007669"/>
    <property type="project" value="InterPro"/>
</dbReference>
<sequence length="482" mass="52647">MSSTFHGIEIGKRAIFAQQTALSVTGHNIANANTEGYTRQNAITQASNPLSYPGMNVGNGPLQFGTGVETKEINRIRDSFLDGQFRSQNEQLGYWDVKHDTLSKIEGTLNEPTDNGLQASFDRFWQSWEDVSKEPDSLAARAALLSNANALAGRFNQISNSMDQLSTDLQNQLSTNTQEMNNLTKQVSALNVQIAKITASGQQPNDLLDQRDLLIDKMSKMADITVRPAGNGMVDVLVGQEYLVKGDQNYPISFDATTNQTKLNGKNISFTSGEMAGMVESLTKDIPSFMAKINELVTVFSREVNQIHRDPAAMNLDDIQSLKNDPNAVTDQIPFFVAKGGTGDPTTAGEITINPLILSSLNKIAAARTANVSDAGNANLLNNLKFKNVSFSNQSTTMNNFYRTIVGDVGIKTKEAMQMGNNSDILVQQAESRRQSVSGVSIDEEMTNMVRFQQSYNAASRYISVMDEVLDKLINGTGRVGI</sequence>
<dbReference type="eggNOG" id="COG4786">
    <property type="taxonomic scope" value="Bacteria"/>
</dbReference>
<evidence type="ECO:0000256" key="4">
    <source>
        <dbReference type="ARBA" id="ARBA00016244"/>
    </source>
</evidence>
<dbReference type="Pfam" id="PF22638">
    <property type="entry name" value="FlgK_D1"/>
    <property type="match status" value="1"/>
</dbReference>
<keyword evidence="8" id="KW-0175">Coiled coil</keyword>
<evidence type="ECO:0000256" key="3">
    <source>
        <dbReference type="ARBA" id="ARBA00009677"/>
    </source>
</evidence>
<dbReference type="Pfam" id="PF00460">
    <property type="entry name" value="Flg_bb_rod"/>
    <property type="match status" value="1"/>
</dbReference>
<keyword evidence="13" id="KW-1185">Reference proteome</keyword>
<organism evidence="12 13">
    <name type="scientific">Neobacillus bataviensis LMG 21833</name>
    <dbReference type="NCBI Taxonomy" id="1117379"/>
    <lineage>
        <taxon>Bacteria</taxon>
        <taxon>Bacillati</taxon>
        <taxon>Bacillota</taxon>
        <taxon>Bacilli</taxon>
        <taxon>Bacillales</taxon>
        <taxon>Bacillaceae</taxon>
        <taxon>Neobacillus</taxon>
    </lineage>
</organism>
<evidence type="ECO:0000259" key="10">
    <source>
        <dbReference type="Pfam" id="PF06429"/>
    </source>
</evidence>
<feature type="domain" description="Flagellar hook-associated protein FlgK helical" evidence="11">
    <location>
        <begin position="102"/>
        <end position="310"/>
    </location>
</feature>
<dbReference type="Proteomes" id="UP000006316">
    <property type="component" value="Unassembled WGS sequence"/>
</dbReference>
<protein>
    <recommendedName>
        <fullName evidence="4 7">Flagellar hook-associated protein 1</fullName>
        <shortName evidence="7">HAP1</shortName>
    </recommendedName>
</protein>